<protein>
    <submittedName>
        <fullName evidence="1">Uncharacterized protein</fullName>
    </submittedName>
</protein>
<sequence length="124" mass="14539">MLLIDQKIFRRAKKGIRNCPFNLFLFQSLQKESLSAQDVFENKSKYLRQEFMFINSSLFIENEFLKLIKIGVLRREVDGQGLTSKVRITPTGRKVLESHADLFTKRISVIKKLITCLKYQLSPR</sequence>
<dbReference type="EMBL" id="JNAX01000007">
    <property type="protein sequence ID" value="KGG21284.1"/>
    <property type="molecule type" value="Genomic_DNA"/>
</dbReference>
<organism evidence="1 2">
    <name type="scientific">Prochlorococcus marinus str. PAC1</name>
    <dbReference type="NCBI Taxonomy" id="59924"/>
    <lineage>
        <taxon>Bacteria</taxon>
        <taxon>Bacillati</taxon>
        <taxon>Cyanobacteriota</taxon>
        <taxon>Cyanophyceae</taxon>
        <taxon>Synechococcales</taxon>
        <taxon>Prochlorococcaceae</taxon>
        <taxon>Prochlorococcus</taxon>
    </lineage>
</organism>
<name>A0A0A2C9I9_PROMR</name>
<dbReference type="NCBIfam" id="NF045586">
    <property type="entry name" value="Npun_F0494_fam"/>
    <property type="match status" value="1"/>
</dbReference>
<dbReference type="Proteomes" id="UP000030392">
    <property type="component" value="Unassembled WGS sequence"/>
</dbReference>
<evidence type="ECO:0000313" key="1">
    <source>
        <dbReference type="EMBL" id="KGG21284.1"/>
    </source>
</evidence>
<reference evidence="2" key="1">
    <citation type="journal article" date="2014" name="Sci. Data">
        <title>Genomes of diverse isolates of the marine cyanobacterium Prochlorococcus.</title>
        <authorList>
            <person name="Biller S."/>
            <person name="Berube P."/>
            <person name="Thompson J."/>
            <person name="Kelly L."/>
            <person name="Roggensack S."/>
            <person name="Awad L."/>
            <person name="Roache-Johnson K."/>
            <person name="Ding H."/>
            <person name="Giovannoni S.J."/>
            <person name="Moore L.R."/>
            <person name="Chisholm S.W."/>
        </authorList>
    </citation>
    <scope>NUCLEOTIDE SEQUENCE [LARGE SCALE GENOMIC DNA]</scope>
    <source>
        <strain evidence="2">PAC1</strain>
    </source>
</reference>
<evidence type="ECO:0000313" key="2">
    <source>
        <dbReference type="Proteomes" id="UP000030392"/>
    </source>
</evidence>
<gene>
    <name evidence="1" type="ORF">EV03_0618</name>
</gene>
<proteinExistence type="predicted"/>
<comment type="caution">
    <text evidence="1">The sequence shown here is derived from an EMBL/GenBank/DDBJ whole genome shotgun (WGS) entry which is preliminary data.</text>
</comment>
<dbReference type="AlphaFoldDB" id="A0A0A2C9I9"/>
<dbReference type="InterPro" id="IPR054651">
    <property type="entry name" value="Npun_F0494-like"/>
</dbReference>
<dbReference type="RefSeq" id="WP_036905027.1">
    <property type="nucleotide sequence ID" value="NZ_CP138967.1"/>
</dbReference>
<accession>A0A0A2C9I9</accession>